<dbReference type="SMART" id="SM00110">
    <property type="entry name" value="C1Q"/>
    <property type="match status" value="1"/>
</dbReference>
<dbReference type="Gene3D" id="2.60.120.40">
    <property type="match status" value="1"/>
</dbReference>
<dbReference type="InterPro" id="IPR008160">
    <property type="entry name" value="Collagen"/>
</dbReference>
<evidence type="ECO:0000256" key="3">
    <source>
        <dbReference type="ARBA" id="ARBA00022530"/>
    </source>
</evidence>
<dbReference type="PRINTS" id="PR00007">
    <property type="entry name" value="COMPLEMNTC1Q"/>
</dbReference>
<dbReference type="PROSITE" id="PS50871">
    <property type="entry name" value="C1Q"/>
    <property type="match status" value="1"/>
</dbReference>
<dbReference type="PANTHER" id="PTHR15427">
    <property type="entry name" value="EMILIN ELASTIN MICROFIBRIL INTERFACE-LOCATED PROTEIN ELASTIN MICROFIBRIL INTERFACER"/>
    <property type="match status" value="1"/>
</dbReference>
<evidence type="ECO:0000256" key="1">
    <source>
        <dbReference type="ARBA" id="ARBA00004498"/>
    </source>
</evidence>
<dbReference type="AlphaFoldDB" id="A0AAD7WHR3"/>
<feature type="chain" id="PRO_5041998541" description="C1q domain-containing protein" evidence="7">
    <location>
        <begin position="28"/>
        <end position="450"/>
    </location>
</feature>
<evidence type="ECO:0000259" key="8">
    <source>
        <dbReference type="PROSITE" id="PS50871"/>
    </source>
</evidence>
<keyword evidence="5" id="KW-0176">Collagen</keyword>
<reference evidence="9" key="1">
    <citation type="journal article" date="2023" name="Science">
        <title>Genome structures resolve the early diversification of teleost fishes.</title>
        <authorList>
            <person name="Parey E."/>
            <person name="Louis A."/>
            <person name="Montfort J."/>
            <person name="Bouchez O."/>
            <person name="Roques C."/>
            <person name="Iampietro C."/>
            <person name="Lluch J."/>
            <person name="Castinel A."/>
            <person name="Donnadieu C."/>
            <person name="Desvignes T."/>
            <person name="Floi Bucao C."/>
            <person name="Jouanno E."/>
            <person name="Wen M."/>
            <person name="Mejri S."/>
            <person name="Dirks R."/>
            <person name="Jansen H."/>
            <person name="Henkel C."/>
            <person name="Chen W.J."/>
            <person name="Zahm M."/>
            <person name="Cabau C."/>
            <person name="Klopp C."/>
            <person name="Thompson A.W."/>
            <person name="Robinson-Rechavi M."/>
            <person name="Braasch I."/>
            <person name="Lecointre G."/>
            <person name="Bobe J."/>
            <person name="Postlethwait J.H."/>
            <person name="Berthelot C."/>
            <person name="Roest Crollius H."/>
            <person name="Guiguen Y."/>
        </authorList>
    </citation>
    <scope>NUCLEOTIDE SEQUENCE</scope>
    <source>
        <strain evidence="9">NC1722</strain>
    </source>
</reference>
<evidence type="ECO:0000313" key="9">
    <source>
        <dbReference type="EMBL" id="KAJ8397243.1"/>
    </source>
</evidence>
<evidence type="ECO:0000313" key="10">
    <source>
        <dbReference type="Proteomes" id="UP001221898"/>
    </source>
</evidence>
<feature type="region of interest" description="Disordered" evidence="6">
    <location>
        <begin position="431"/>
        <end position="450"/>
    </location>
</feature>
<proteinExistence type="predicted"/>
<dbReference type="Pfam" id="PF00386">
    <property type="entry name" value="C1q"/>
    <property type="match status" value="1"/>
</dbReference>
<dbReference type="EMBL" id="JAINUG010000099">
    <property type="protein sequence ID" value="KAJ8397243.1"/>
    <property type="molecule type" value="Genomic_DNA"/>
</dbReference>
<keyword evidence="10" id="KW-1185">Reference proteome</keyword>
<dbReference type="InterPro" id="IPR001073">
    <property type="entry name" value="C1q_dom"/>
</dbReference>
<sequence>MPPSSTGLVIWIPVGLLLWLSLSPATAMPDNYTYASDDMPDLSYCAMLLEMPDPPPVSSMPWYCICSHCKGTVGPKGEDGDRGLAGRPGSPGVRGLTGMRGRPGFVGRQGLKGQKGDNGEKGSVGLIGHMGTKGQRGYKGDKGDMGFVGPAGEQGVPGEPGECPHDCESIPGPPGEPGMPGRSGPRGLPGLAGTPGDMGAKGDTGNMGPAGRPGAHGQKGDQGMEGECNCEDGADGLNGAPGSPGPKGDKGDMGIQGETGTPGEKGDLGEPGAMGIPGPCTPAIQSAFSAALATSFPLPNLPVPFTEIIYNLQGHYDPFGIYIAPVAGTYVFSYHLAVYRKVLRVGLFRNYIAIVKTIETMNYGTASQQVVLHLDQGDEVWLQVRDINTNGMYAGAESSSTFSGYLLHPDTCNLMMLDVMRSAPFVTRGPTQTYDWGETDPTPTPTSTVT</sequence>
<dbReference type="InterPro" id="IPR050392">
    <property type="entry name" value="Collagen/C1q_domain"/>
</dbReference>
<dbReference type="PANTHER" id="PTHR15427:SF52">
    <property type="entry name" value="C1Q DOMAIN-CONTAINING PROTEIN"/>
    <property type="match status" value="1"/>
</dbReference>
<keyword evidence="2" id="KW-0964">Secreted</keyword>
<evidence type="ECO:0000256" key="5">
    <source>
        <dbReference type="ARBA" id="ARBA00023119"/>
    </source>
</evidence>
<dbReference type="InterPro" id="IPR008983">
    <property type="entry name" value="Tumour_necrosis_fac-like_dom"/>
</dbReference>
<organism evidence="9 10">
    <name type="scientific">Aldrovandia affinis</name>
    <dbReference type="NCBI Taxonomy" id="143900"/>
    <lineage>
        <taxon>Eukaryota</taxon>
        <taxon>Metazoa</taxon>
        <taxon>Chordata</taxon>
        <taxon>Craniata</taxon>
        <taxon>Vertebrata</taxon>
        <taxon>Euteleostomi</taxon>
        <taxon>Actinopterygii</taxon>
        <taxon>Neopterygii</taxon>
        <taxon>Teleostei</taxon>
        <taxon>Notacanthiformes</taxon>
        <taxon>Halosauridae</taxon>
        <taxon>Aldrovandia</taxon>
    </lineage>
</organism>
<dbReference type="Proteomes" id="UP001221898">
    <property type="component" value="Unassembled WGS sequence"/>
</dbReference>
<comment type="subcellular location">
    <subcellularLocation>
        <location evidence="1">Secreted</location>
        <location evidence="1">Extracellular space</location>
        <location evidence="1">Extracellular matrix</location>
    </subcellularLocation>
</comment>
<evidence type="ECO:0000256" key="7">
    <source>
        <dbReference type="SAM" id="SignalP"/>
    </source>
</evidence>
<evidence type="ECO:0000256" key="6">
    <source>
        <dbReference type="SAM" id="MobiDB-lite"/>
    </source>
</evidence>
<feature type="signal peptide" evidence="7">
    <location>
        <begin position="1"/>
        <end position="27"/>
    </location>
</feature>
<evidence type="ECO:0000256" key="4">
    <source>
        <dbReference type="ARBA" id="ARBA00022729"/>
    </source>
</evidence>
<feature type="domain" description="C1q" evidence="8">
    <location>
        <begin position="281"/>
        <end position="413"/>
    </location>
</feature>
<feature type="compositionally biased region" description="Low complexity" evidence="6">
    <location>
        <begin position="439"/>
        <end position="450"/>
    </location>
</feature>
<name>A0AAD7WHR3_9TELE</name>
<accession>A0AAD7WHR3</accession>
<feature type="region of interest" description="Disordered" evidence="6">
    <location>
        <begin position="78"/>
        <end position="276"/>
    </location>
</feature>
<dbReference type="Pfam" id="PF01391">
    <property type="entry name" value="Collagen"/>
    <property type="match status" value="3"/>
</dbReference>
<keyword evidence="4 7" id="KW-0732">Signal</keyword>
<dbReference type="SUPFAM" id="SSF49842">
    <property type="entry name" value="TNF-like"/>
    <property type="match status" value="1"/>
</dbReference>
<protein>
    <recommendedName>
        <fullName evidence="8">C1q domain-containing protein</fullName>
    </recommendedName>
</protein>
<feature type="compositionally biased region" description="Low complexity" evidence="6">
    <location>
        <begin position="179"/>
        <end position="189"/>
    </location>
</feature>
<dbReference type="GO" id="GO:0005581">
    <property type="term" value="C:collagen trimer"/>
    <property type="evidence" value="ECO:0007669"/>
    <property type="project" value="UniProtKB-KW"/>
</dbReference>
<comment type="caution">
    <text evidence="9">The sequence shown here is derived from an EMBL/GenBank/DDBJ whole genome shotgun (WGS) entry which is preliminary data.</text>
</comment>
<keyword evidence="3" id="KW-0272">Extracellular matrix</keyword>
<gene>
    <name evidence="9" type="ORF">AAFF_G00440770</name>
</gene>
<evidence type="ECO:0000256" key="2">
    <source>
        <dbReference type="ARBA" id="ARBA00022525"/>
    </source>
</evidence>